<dbReference type="AlphaFoldDB" id="A0A6H0RXQ2"/>
<accession>A0A6H0RXQ2</accession>
<dbReference type="EMBL" id="CP038797">
    <property type="protein sequence ID" value="QIV79740.1"/>
    <property type="molecule type" value="Genomic_DNA"/>
</dbReference>
<keyword evidence="2" id="KW-1185">Reference proteome</keyword>
<evidence type="ECO:0000313" key="1">
    <source>
        <dbReference type="EMBL" id="QIV79740.1"/>
    </source>
</evidence>
<sequence>MPSNWPASPATPPVVFSVDRPVLIDMARAFPGLGSTTRRQDELPLWVRAFGVRLEPWMPARQTAWVRRSDGGWLAVLECTASSPNGQTAVTMQLWLEPDLITADLKTGR</sequence>
<organism evidence="1 2">
    <name type="scientific">Mycolicibacterium frederiksbergense</name>
    <dbReference type="NCBI Taxonomy" id="117567"/>
    <lineage>
        <taxon>Bacteria</taxon>
        <taxon>Bacillati</taxon>
        <taxon>Actinomycetota</taxon>
        <taxon>Actinomycetes</taxon>
        <taxon>Mycobacteriales</taxon>
        <taxon>Mycobacteriaceae</taxon>
        <taxon>Mycolicibacterium</taxon>
    </lineage>
</organism>
<name>A0A6H0RXQ2_9MYCO</name>
<reference evidence="1 2" key="1">
    <citation type="submission" date="2019-04" db="EMBL/GenBank/DDBJ databases">
        <title>Draft, Whole-Genome Sequence of the Anthracene-degrading Mycobacterium frederiksbergense LB501T, Isolated from a Polycyclic Aromatic Hydrocarbon (PAH)-Contaminated Soil.</title>
        <authorList>
            <person name="Augelletti F."/>
        </authorList>
    </citation>
    <scope>NUCLEOTIDE SEQUENCE [LARGE SCALE GENOMIC DNA]</scope>
    <source>
        <strain evidence="1 2">LB 501T</strain>
        <plasmid evidence="1 2">unnamed1</plasmid>
    </source>
</reference>
<gene>
    <name evidence="1" type="ORF">EXE63_01620</name>
</gene>
<dbReference type="Proteomes" id="UP000501849">
    <property type="component" value="Plasmid unnamed1"/>
</dbReference>
<evidence type="ECO:0000313" key="2">
    <source>
        <dbReference type="Proteomes" id="UP000501849"/>
    </source>
</evidence>
<keyword evidence="1" id="KW-0614">Plasmid</keyword>
<protein>
    <submittedName>
        <fullName evidence="1">Uncharacterized protein</fullName>
    </submittedName>
</protein>
<proteinExistence type="predicted"/>
<dbReference type="KEGG" id="mfre:EXE63_01620"/>
<geneLocation type="plasmid" evidence="1 2">
    <name>unnamed1</name>
</geneLocation>